<feature type="region of interest" description="Disordered" evidence="8">
    <location>
        <begin position="1"/>
        <end position="21"/>
    </location>
</feature>
<evidence type="ECO:0000256" key="6">
    <source>
        <dbReference type="ARBA" id="ARBA00022989"/>
    </source>
</evidence>
<evidence type="ECO:0000256" key="2">
    <source>
        <dbReference type="ARBA" id="ARBA00004687"/>
    </source>
</evidence>
<evidence type="ECO:0000256" key="7">
    <source>
        <dbReference type="ARBA" id="ARBA00023136"/>
    </source>
</evidence>
<dbReference type="AlphaFoldDB" id="A0AAD7GSV8"/>
<feature type="transmembrane region" description="Helical" evidence="9">
    <location>
        <begin position="39"/>
        <end position="60"/>
    </location>
</feature>
<feature type="transmembrane region" description="Helical" evidence="9">
    <location>
        <begin position="230"/>
        <end position="250"/>
    </location>
</feature>
<name>A0AAD7GSV8_MYCRO</name>
<dbReference type="Proteomes" id="UP001221757">
    <property type="component" value="Unassembled WGS sequence"/>
</dbReference>
<feature type="transmembrane region" description="Helical" evidence="9">
    <location>
        <begin position="150"/>
        <end position="170"/>
    </location>
</feature>
<comment type="caution">
    <text evidence="10">The sequence shown here is derived from an EMBL/GenBank/DDBJ whole genome shotgun (WGS) entry which is preliminary data.</text>
</comment>
<proteinExistence type="predicted"/>
<dbReference type="GO" id="GO:0006506">
    <property type="term" value="P:GPI anchor biosynthetic process"/>
    <property type="evidence" value="ECO:0007669"/>
    <property type="project" value="UniProtKB-KW"/>
</dbReference>
<feature type="transmembrane region" description="Helical" evidence="9">
    <location>
        <begin position="89"/>
        <end position="112"/>
    </location>
</feature>
<organism evidence="10 11">
    <name type="scientific">Mycena rosella</name>
    <name type="common">Pink bonnet</name>
    <name type="synonym">Agaricus rosellus</name>
    <dbReference type="NCBI Taxonomy" id="1033263"/>
    <lineage>
        <taxon>Eukaryota</taxon>
        <taxon>Fungi</taxon>
        <taxon>Dikarya</taxon>
        <taxon>Basidiomycota</taxon>
        <taxon>Agaricomycotina</taxon>
        <taxon>Agaricomycetes</taxon>
        <taxon>Agaricomycetidae</taxon>
        <taxon>Agaricales</taxon>
        <taxon>Marasmiineae</taxon>
        <taxon>Mycenaceae</taxon>
        <taxon>Mycena</taxon>
    </lineage>
</organism>
<keyword evidence="4 9" id="KW-0812">Transmembrane</keyword>
<accession>A0AAD7GSV8</accession>
<gene>
    <name evidence="10" type="ORF">B0H17DRAFT_1039847</name>
</gene>
<dbReference type="EMBL" id="JARKIE010000010">
    <property type="protein sequence ID" value="KAJ7704504.1"/>
    <property type="molecule type" value="Genomic_DNA"/>
</dbReference>
<evidence type="ECO:0000256" key="4">
    <source>
        <dbReference type="ARBA" id="ARBA00022692"/>
    </source>
</evidence>
<evidence type="ECO:0000256" key="5">
    <source>
        <dbReference type="ARBA" id="ARBA00022824"/>
    </source>
</evidence>
<keyword evidence="11" id="KW-1185">Reference proteome</keyword>
<comment type="subcellular location">
    <subcellularLocation>
        <location evidence="1">Endoplasmic reticulum membrane</location>
        <topology evidence="1">Multi-pass membrane protein</topology>
    </subcellularLocation>
</comment>
<keyword evidence="6 9" id="KW-1133">Transmembrane helix</keyword>
<evidence type="ECO:0000256" key="9">
    <source>
        <dbReference type="SAM" id="Phobius"/>
    </source>
</evidence>
<evidence type="ECO:0000256" key="1">
    <source>
        <dbReference type="ARBA" id="ARBA00004477"/>
    </source>
</evidence>
<feature type="transmembrane region" description="Helical" evidence="9">
    <location>
        <begin position="177"/>
        <end position="196"/>
    </location>
</feature>
<dbReference type="InterPro" id="IPR009580">
    <property type="entry name" value="GPI_biosynthesis_protein_Pig-F"/>
</dbReference>
<keyword evidence="7 9" id="KW-0472">Membrane</keyword>
<keyword evidence="3" id="KW-0337">GPI-anchor biosynthesis</keyword>
<sequence>MAKKSKARKLAAQENSKKISQEDDTQLPSVLLTPGYFPFASYTSVVGVHTTLLAFATLFLPRTTEFLAPLVDSSTLTSKDRPQHPFLDALTLNPAVTLACICVGAAVLQSWWGGWVRAWGIDFALQSSSLERQIDRARLDARKFTTLGNAWVTTAAASLFFHFILVFFGAPLASHIWQTYLLALLLSILAVFPPAYTLGSPLLTSEPTTWLAWVRLFAEFSSRTPVERAMLYPAVGTLLGCWLGTIPIALDWDRPWQAWPLTPALGAVAGYILSSIAALTANAIRFFADEHLRALHAAKIKTS</sequence>
<keyword evidence="5" id="KW-0256">Endoplasmic reticulum</keyword>
<feature type="transmembrane region" description="Helical" evidence="9">
    <location>
        <begin position="262"/>
        <end position="284"/>
    </location>
</feature>
<evidence type="ECO:0000256" key="3">
    <source>
        <dbReference type="ARBA" id="ARBA00022502"/>
    </source>
</evidence>
<evidence type="ECO:0000313" key="11">
    <source>
        <dbReference type="Proteomes" id="UP001221757"/>
    </source>
</evidence>
<reference evidence="10" key="1">
    <citation type="submission" date="2023-03" db="EMBL/GenBank/DDBJ databases">
        <title>Massive genome expansion in bonnet fungi (Mycena s.s.) driven by repeated elements and novel gene families across ecological guilds.</title>
        <authorList>
            <consortium name="Lawrence Berkeley National Laboratory"/>
            <person name="Harder C.B."/>
            <person name="Miyauchi S."/>
            <person name="Viragh M."/>
            <person name="Kuo A."/>
            <person name="Thoen E."/>
            <person name="Andreopoulos B."/>
            <person name="Lu D."/>
            <person name="Skrede I."/>
            <person name="Drula E."/>
            <person name="Henrissat B."/>
            <person name="Morin E."/>
            <person name="Kohler A."/>
            <person name="Barry K."/>
            <person name="LaButti K."/>
            <person name="Morin E."/>
            <person name="Salamov A."/>
            <person name="Lipzen A."/>
            <person name="Mereny Z."/>
            <person name="Hegedus B."/>
            <person name="Baldrian P."/>
            <person name="Stursova M."/>
            <person name="Weitz H."/>
            <person name="Taylor A."/>
            <person name="Grigoriev I.V."/>
            <person name="Nagy L.G."/>
            <person name="Martin F."/>
            <person name="Kauserud H."/>
        </authorList>
    </citation>
    <scope>NUCLEOTIDE SEQUENCE</scope>
    <source>
        <strain evidence="10">CBHHK067</strain>
    </source>
</reference>
<comment type="pathway">
    <text evidence="2">Glycolipid biosynthesis; glycosylphosphatidylinositol-anchor biosynthesis.</text>
</comment>
<dbReference type="Pfam" id="PF06699">
    <property type="entry name" value="PIG-F"/>
    <property type="match status" value="1"/>
</dbReference>
<evidence type="ECO:0000313" key="10">
    <source>
        <dbReference type="EMBL" id="KAJ7704504.1"/>
    </source>
</evidence>
<evidence type="ECO:0000256" key="8">
    <source>
        <dbReference type="SAM" id="MobiDB-lite"/>
    </source>
</evidence>
<protein>
    <submittedName>
        <fullName evidence="10">GPI biosynthesis protein family Pig-F-domain-containing protein</fullName>
    </submittedName>
</protein>
<dbReference type="GO" id="GO:0005789">
    <property type="term" value="C:endoplasmic reticulum membrane"/>
    <property type="evidence" value="ECO:0007669"/>
    <property type="project" value="UniProtKB-SubCell"/>
</dbReference>